<dbReference type="Pfam" id="PF14486">
    <property type="entry name" value="DUF4432"/>
    <property type="match status" value="1"/>
</dbReference>
<evidence type="ECO:0000313" key="2">
    <source>
        <dbReference type="Proteomes" id="UP000319557"/>
    </source>
</evidence>
<dbReference type="GO" id="GO:0030246">
    <property type="term" value="F:carbohydrate binding"/>
    <property type="evidence" value="ECO:0007669"/>
    <property type="project" value="InterPro"/>
</dbReference>
<dbReference type="Proteomes" id="UP000319557">
    <property type="component" value="Chromosome"/>
</dbReference>
<gene>
    <name evidence="1" type="ORF">EC9_49940</name>
</gene>
<organism evidence="1 2">
    <name type="scientific">Rosistilla ulvae</name>
    <dbReference type="NCBI Taxonomy" id="1930277"/>
    <lineage>
        <taxon>Bacteria</taxon>
        <taxon>Pseudomonadati</taxon>
        <taxon>Planctomycetota</taxon>
        <taxon>Planctomycetia</taxon>
        <taxon>Pirellulales</taxon>
        <taxon>Pirellulaceae</taxon>
        <taxon>Rosistilla</taxon>
    </lineage>
</organism>
<reference evidence="1 2" key="1">
    <citation type="submission" date="2019-02" db="EMBL/GenBank/DDBJ databases">
        <title>Deep-cultivation of Planctomycetes and their phenomic and genomic characterization uncovers novel biology.</title>
        <authorList>
            <person name="Wiegand S."/>
            <person name="Jogler M."/>
            <person name="Boedeker C."/>
            <person name="Pinto D."/>
            <person name="Vollmers J."/>
            <person name="Rivas-Marin E."/>
            <person name="Kohn T."/>
            <person name="Peeters S.H."/>
            <person name="Heuer A."/>
            <person name="Rast P."/>
            <person name="Oberbeckmann S."/>
            <person name="Bunk B."/>
            <person name="Jeske O."/>
            <person name="Meyerdierks A."/>
            <person name="Storesund J.E."/>
            <person name="Kallscheuer N."/>
            <person name="Luecker S."/>
            <person name="Lage O.M."/>
            <person name="Pohl T."/>
            <person name="Merkel B.J."/>
            <person name="Hornburger P."/>
            <person name="Mueller R.-W."/>
            <person name="Bruemmer F."/>
            <person name="Labrenz M."/>
            <person name="Spormann A.M."/>
            <person name="Op den Camp H."/>
            <person name="Overmann J."/>
            <person name="Amann R."/>
            <person name="Jetten M.S.M."/>
            <person name="Mascher T."/>
            <person name="Medema M.H."/>
            <person name="Devos D.P."/>
            <person name="Kaster A.-K."/>
            <person name="Ovreas L."/>
            <person name="Rohde M."/>
            <person name="Galperin M.Y."/>
            <person name="Jogler C."/>
        </authorList>
    </citation>
    <scope>NUCLEOTIDE SEQUENCE [LARGE SCALE GENOMIC DNA]</scope>
    <source>
        <strain evidence="1 2">EC9</strain>
    </source>
</reference>
<dbReference type="EMBL" id="CP036261">
    <property type="protein sequence ID" value="QDS90778.1"/>
    <property type="molecule type" value="Genomic_DNA"/>
</dbReference>
<dbReference type="RefSeq" id="WP_145348541.1">
    <property type="nucleotide sequence ID" value="NZ_CP036261.1"/>
</dbReference>
<proteinExistence type="predicted"/>
<dbReference type="Gene3D" id="2.70.98.10">
    <property type="match status" value="1"/>
</dbReference>
<protein>
    <recommendedName>
        <fullName evidence="3">DUF4432 domain-containing protein</fullName>
    </recommendedName>
</protein>
<evidence type="ECO:0000313" key="1">
    <source>
        <dbReference type="EMBL" id="QDS90778.1"/>
    </source>
</evidence>
<dbReference type="InterPro" id="IPR014718">
    <property type="entry name" value="GH-type_carb-bd"/>
</dbReference>
<evidence type="ECO:0008006" key="3">
    <source>
        <dbReference type="Google" id="ProtNLM"/>
    </source>
</evidence>
<name>A0A517M7B7_9BACT</name>
<dbReference type="KEGG" id="ruv:EC9_49940"/>
<accession>A0A517M7B7</accession>
<dbReference type="CDD" id="cd09023">
    <property type="entry name" value="Aldose_epim_Ec_c4013"/>
    <property type="match status" value="1"/>
</dbReference>
<dbReference type="InterPro" id="IPR027839">
    <property type="entry name" value="DUF4432"/>
</dbReference>
<dbReference type="OrthoDB" id="6183686at2"/>
<dbReference type="AlphaFoldDB" id="A0A517M7B7"/>
<keyword evidence="2" id="KW-1185">Reference proteome</keyword>
<sequence length="388" mass="42003">MATNFKNPAAPRTLPAIDWHPPREGCLAAMESAEGQITLKYGTIASGRGAGIEVVQIDTGPMQVTLLPTRGMAIWQVICDGIPFKWNSPVDGPVHPSLVPVHDPGGIGWLEGFDELLVRCGLVSNGAPEFEESGRLRYPLHGRIANTPAERVWAEEIEGRCVVAGEAHEKRLFFNNLILTTRISVAPGGREIEIEDTITNRGSQAAETQMLYHINVGAPVLEEGAKLLLAYEELSPRNAHAASDIPTWDRYPGPKSGYQEQVHLFRVKSDASGSTAMMLQSPGGRQGFGLSYDTTTLPYFIVWKNTAAHEDGYVTGLEPATNFPNPRSFEAERGRVATIPAGGSITHRVNLHPLVGQLNVDAFAAKVHALQGDGSATVHEQPKPDWAS</sequence>